<evidence type="ECO:0000256" key="5">
    <source>
        <dbReference type="ARBA" id="ARBA00022801"/>
    </source>
</evidence>
<dbReference type="PROSITE" id="PS00690">
    <property type="entry name" value="DEAH_ATP_HELICASE"/>
    <property type="match status" value="1"/>
</dbReference>
<feature type="domain" description="Helicase C-terminal" evidence="18">
    <location>
        <begin position="796"/>
        <end position="939"/>
    </location>
</feature>
<dbReference type="SUPFAM" id="SSF52540">
    <property type="entry name" value="P-loop containing nucleoside triphosphate hydrolases"/>
    <property type="match status" value="1"/>
</dbReference>
<evidence type="ECO:0000256" key="1">
    <source>
        <dbReference type="ARBA" id="ARBA00001947"/>
    </source>
</evidence>
<feature type="region of interest" description="Disordered" evidence="15">
    <location>
        <begin position="490"/>
        <end position="560"/>
    </location>
</feature>
<accession>A0ABN7AQQ0</accession>
<feature type="compositionally biased region" description="Low complexity" evidence="15">
    <location>
        <begin position="231"/>
        <end position="246"/>
    </location>
</feature>
<dbReference type="InterPro" id="IPR001650">
    <property type="entry name" value="Helicase_C-like"/>
</dbReference>
<dbReference type="InterPro" id="IPR010997">
    <property type="entry name" value="HRDC-like_sf"/>
</dbReference>
<name>A0ABN7AQQ0_9HEMI</name>
<evidence type="ECO:0000256" key="8">
    <source>
        <dbReference type="ARBA" id="ARBA00023125"/>
    </source>
</evidence>
<keyword evidence="6" id="KW-0347">Helicase</keyword>
<keyword evidence="7" id="KW-0067">ATP-binding</keyword>
<dbReference type="SMART" id="SM00956">
    <property type="entry name" value="RQC"/>
    <property type="match status" value="1"/>
</dbReference>
<feature type="region of interest" description="Disordered" evidence="15">
    <location>
        <begin position="82"/>
        <end position="167"/>
    </location>
</feature>
<reference evidence="19 20" key="1">
    <citation type="submission" date="2023-09" db="EMBL/GenBank/DDBJ databases">
        <title>Nesidiocoris tenuis whole genome shotgun sequence.</title>
        <authorList>
            <person name="Shibata T."/>
            <person name="Shimoda M."/>
            <person name="Kobayashi T."/>
            <person name="Uehara T."/>
        </authorList>
    </citation>
    <scope>NUCLEOTIDE SEQUENCE [LARGE SCALE GENOMIC DNA]</scope>
    <source>
        <strain evidence="19 20">Japan</strain>
    </source>
</reference>
<feature type="compositionally biased region" description="Basic and acidic residues" evidence="15">
    <location>
        <begin position="545"/>
        <end position="556"/>
    </location>
</feature>
<feature type="compositionally biased region" description="Basic residues" evidence="15">
    <location>
        <begin position="1257"/>
        <end position="1295"/>
    </location>
</feature>
<dbReference type="Gene3D" id="1.10.10.10">
    <property type="entry name" value="Winged helix-like DNA-binding domain superfamily/Winged helix DNA-binding domain"/>
    <property type="match status" value="1"/>
</dbReference>
<dbReference type="NCBIfam" id="TIGR00614">
    <property type="entry name" value="recQ_fam"/>
    <property type="match status" value="1"/>
</dbReference>
<evidence type="ECO:0000259" key="17">
    <source>
        <dbReference type="PROSITE" id="PS51192"/>
    </source>
</evidence>
<protein>
    <recommendedName>
        <fullName evidence="12">DNA 3'-5' helicase</fullName>
        <ecNumber evidence="12">5.6.2.4</ecNumber>
    </recommendedName>
    <alternativeName>
        <fullName evidence="13">DNA 3'-5' helicase BLM</fullName>
    </alternativeName>
</protein>
<keyword evidence="5" id="KW-0378">Hydrolase</keyword>
<comment type="catalytic activity">
    <reaction evidence="11">
        <text>Couples ATP hydrolysis with the unwinding of duplex DNA by translocating in the 3'-5' direction.</text>
        <dbReference type="EC" id="5.6.2.4"/>
    </reaction>
</comment>
<keyword evidence="4" id="KW-0547">Nucleotide-binding</keyword>
<feature type="region of interest" description="Disordered" evidence="15">
    <location>
        <begin position="1219"/>
        <end position="1309"/>
    </location>
</feature>
<dbReference type="EMBL" id="AP028913">
    <property type="protein sequence ID" value="BES94520.1"/>
    <property type="molecule type" value="Genomic_DNA"/>
</dbReference>
<evidence type="ECO:0000256" key="13">
    <source>
        <dbReference type="ARBA" id="ARBA00044542"/>
    </source>
</evidence>
<evidence type="ECO:0000256" key="15">
    <source>
        <dbReference type="SAM" id="MobiDB-lite"/>
    </source>
</evidence>
<dbReference type="Proteomes" id="UP001307889">
    <property type="component" value="Chromosome 5"/>
</dbReference>
<dbReference type="PANTHER" id="PTHR13710">
    <property type="entry name" value="DNA HELICASE RECQ FAMILY MEMBER"/>
    <property type="match status" value="1"/>
</dbReference>
<feature type="compositionally biased region" description="Low complexity" evidence="15">
    <location>
        <begin position="205"/>
        <end position="218"/>
    </location>
</feature>
<evidence type="ECO:0000256" key="3">
    <source>
        <dbReference type="ARBA" id="ARBA00005446"/>
    </source>
</evidence>
<evidence type="ECO:0000256" key="9">
    <source>
        <dbReference type="ARBA" id="ARBA00023235"/>
    </source>
</evidence>
<feature type="compositionally biased region" description="Polar residues" evidence="15">
    <location>
        <begin position="490"/>
        <end position="508"/>
    </location>
</feature>
<dbReference type="InterPro" id="IPR036388">
    <property type="entry name" value="WH-like_DNA-bd_sf"/>
</dbReference>
<dbReference type="PANTHER" id="PTHR13710:SF153">
    <property type="entry name" value="RECQ-LIKE DNA HELICASE BLM"/>
    <property type="match status" value="1"/>
</dbReference>
<comment type="catalytic activity">
    <reaction evidence="14">
        <text>ATP + H2O = ADP + phosphate + H(+)</text>
        <dbReference type="Rhea" id="RHEA:13065"/>
        <dbReference type="ChEBI" id="CHEBI:15377"/>
        <dbReference type="ChEBI" id="CHEBI:15378"/>
        <dbReference type="ChEBI" id="CHEBI:30616"/>
        <dbReference type="ChEBI" id="CHEBI:43474"/>
        <dbReference type="ChEBI" id="CHEBI:456216"/>
    </reaction>
</comment>
<evidence type="ECO:0000256" key="10">
    <source>
        <dbReference type="ARBA" id="ARBA00023242"/>
    </source>
</evidence>
<dbReference type="InterPro" id="IPR014001">
    <property type="entry name" value="Helicase_ATP-bd"/>
</dbReference>
<comment type="subcellular location">
    <subcellularLocation>
        <location evidence="2">Nucleus</location>
    </subcellularLocation>
</comment>
<keyword evidence="9" id="KW-0413">Isomerase</keyword>
<evidence type="ECO:0000259" key="18">
    <source>
        <dbReference type="PROSITE" id="PS51194"/>
    </source>
</evidence>
<keyword evidence="20" id="KW-1185">Reference proteome</keyword>
<dbReference type="SUPFAM" id="SSF47819">
    <property type="entry name" value="HRDC-like"/>
    <property type="match status" value="1"/>
</dbReference>
<dbReference type="PROSITE" id="PS50967">
    <property type="entry name" value="HRDC"/>
    <property type="match status" value="1"/>
</dbReference>
<comment type="cofactor">
    <cofactor evidence="1">
        <name>Zn(2+)</name>
        <dbReference type="ChEBI" id="CHEBI:29105"/>
    </cofactor>
</comment>
<dbReference type="InterPro" id="IPR002121">
    <property type="entry name" value="HRDC_dom"/>
</dbReference>
<evidence type="ECO:0000313" key="20">
    <source>
        <dbReference type="Proteomes" id="UP001307889"/>
    </source>
</evidence>
<feature type="region of interest" description="Disordered" evidence="15">
    <location>
        <begin position="397"/>
        <end position="427"/>
    </location>
</feature>
<keyword evidence="8" id="KW-0238">DNA-binding</keyword>
<feature type="compositionally biased region" description="Low complexity" evidence="15">
    <location>
        <begin position="509"/>
        <end position="540"/>
    </location>
</feature>
<dbReference type="Gene3D" id="3.40.50.300">
    <property type="entry name" value="P-loop containing nucleotide triphosphate hydrolases"/>
    <property type="match status" value="2"/>
</dbReference>
<dbReference type="InterPro" id="IPR018982">
    <property type="entry name" value="RQC_domain"/>
</dbReference>
<dbReference type="InterPro" id="IPR036390">
    <property type="entry name" value="WH_DNA-bd_sf"/>
</dbReference>
<dbReference type="InterPro" id="IPR044876">
    <property type="entry name" value="HRDC_dom_sf"/>
</dbReference>
<evidence type="ECO:0000256" key="12">
    <source>
        <dbReference type="ARBA" id="ARBA00034808"/>
    </source>
</evidence>
<dbReference type="SMART" id="SM00487">
    <property type="entry name" value="DEXDc"/>
    <property type="match status" value="1"/>
</dbReference>
<dbReference type="Gene3D" id="1.10.150.80">
    <property type="entry name" value="HRDC domain"/>
    <property type="match status" value="1"/>
</dbReference>
<dbReference type="InterPro" id="IPR011545">
    <property type="entry name" value="DEAD/DEAH_box_helicase_dom"/>
</dbReference>
<dbReference type="PROSITE" id="PS51194">
    <property type="entry name" value="HELICASE_CTER"/>
    <property type="match status" value="1"/>
</dbReference>
<dbReference type="InterPro" id="IPR027417">
    <property type="entry name" value="P-loop_NTPase"/>
</dbReference>
<gene>
    <name evidence="19" type="ORF">NTJ_07329</name>
</gene>
<evidence type="ECO:0000256" key="11">
    <source>
        <dbReference type="ARBA" id="ARBA00034617"/>
    </source>
</evidence>
<feature type="compositionally biased region" description="Polar residues" evidence="15">
    <location>
        <begin position="95"/>
        <end position="119"/>
    </location>
</feature>
<dbReference type="SUPFAM" id="SSF46785">
    <property type="entry name" value="Winged helix' DNA-binding domain"/>
    <property type="match status" value="1"/>
</dbReference>
<dbReference type="Pfam" id="PF00570">
    <property type="entry name" value="HRDC"/>
    <property type="match status" value="1"/>
</dbReference>
<dbReference type="Pfam" id="PF16124">
    <property type="entry name" value="RecQ_Zn_bind"/>
    <property type="match status" value="1"/>
</dbReference>
<evidence type="ECO:0000256" key="2">
    <source>
        <dbReference type="ARBA" id="ARBA00004123"/>
    </source>
</evidence>
<dbReference type="EC" id="5.6.2.4" evidence="12"/>
<dbReference type="InterPro" id="IPR032284">
    <property type="entry name" value="RecQ_Zn-bd"/>
</dbReference>
<evidence type="ECO:0000256" key="4">
    <source>
        <dbReference type="ARBA" id="ARBA00022741"/>
    </source>
</evidence>
<dbReference type="Pfam" id="PF00271">
    <property type="entry name" value="Helicase_C"/>
    <property type="match status" value="1"/>
</dbReference>
<evidence type="ECO:0000256" key="6">
    <source>
        <dbReference type="ARBA" id="ARBA00022806"/>
    </source>
</evidence>
<comment type="similarity">
    <text evidence="3">Belongs to the helicase family. RecQ subfamily.</text>
</comment>
<feature type="compositionally biased region" description="Polar residues" evidence="15">
    <location>
        <begin position="219"/>
        <end position="229"/>
    </location>
</feature>
<feature type="domain" description="Helicase ATP-binding" evidence="17">
    <location>
        <begin position="589"/>
        <end position="766"/>
    </location>
</feature>
<evidence type="ECO:0000313" key="19">
    <source>
        <dbReference type="EMBL" id="BES94520.1"/>
    </source>
</evidence>
<evidence type="ECO:0000259" key="16">
    <source>
        <dbReference type="PROSITE" id="PS50967"/>
    </source>
</evidence>
<dbReference type="SMART" id="SM00341">
    <property type="entry name" value="HRDC"/>
    <property type="match status" value="1"/>
</dbReference>
<feature type="domain" description="HRDC" evidence="16">
    <location>
        <begin position="1129"/>
        <end position="1209"/>
    </location>
</feature>
<keyword evidence="10" id="KW-0539">Nucleus</keyword>
<dbReference type="SMART" id="SM00490">
    <property type="entry name" value="HELICc"/>
    <property type="match status" value="1"/>
</dbReference>
<dbReference type="InterPro" id="IPR002464">
    <property type="entry name" value="DNA/RNA_helicase_DEAH_CS"/>
</dbReference>
<organism evidence="19 20">
    <name type="scientific">Nesidiocoris tenuis</name>
    <dbReference type="NCBI Taxonomy" id="355587"/>
    <lineage>
        <taxon>Eukaryota</taxon>
        <taxon>Metazoa</taxon>
        <taxon>Ecdysozoa</taxon>
        <taxon>Arthropoda</taxon>
        <taxon>Hexapoda</taxon>
        <taxon>Insecta</taxon>
        <taxon>Pterygota</taxon>
        <taxon>Neoptera</taxon>
        <taxon>Paraneoptera</taxon>
        <taxon>Hemiptera</taxon>
        <taxon>Heteroptera</taxon>
        <taxon>Panheteroptera</taxon>
        <taxon>Cimicomorpha</taxon>
        <taxon>Miridae</taxon>
        <taxon>Dicyphina</taxon>
        <taxon>Nesidiocoris</taxon>
    </lineage>
</organism>
<feature type="region of interest" description="Disordered" evidence="15">
    <location>
        <begin position="199"/>
        <end position="289"/>
    </location>
</feature>
<proteinExistence type="inferred from homology"/>
<evidence type="ECO:0000256" key="14">
    <source>
        <dbReference type="ARBA" id="ARBA00049360"/>
    </source>
</evidence>
<dbReference type="Pfam" id="PF09382">
    <property type="entry name" value="RQC"/>
    <property type="match status" value="1"/>
</dbReference>
<feature type="compositionally biased region" description="Polar residues" evidence="15">
    <location>
        <begin position="129"/>
        <end position="142"/>
    </location>
</feature>
<dbReference type="Pfam" id="PF00270">
    <property type="entry name" value="DEAD"/>
    <property type="match status" value="1"/>
</dbReference>
<dbReference type="CDD" id="cd18794">
    <property type="entry name" value="SF2_C_RecQ"/>
    <property type="match status" value="1"/>
</dbReference>
<evidence type="ECO:0000256" key="7">
    <source>
        <dbReference type="ARBA" id="ARBA00022840"/>
    </source>
</evidence>
<sequence length="1309" mass="145003">MLLILFFIARRDFQKSYRSFSSSSLNNTFGMCSQSEPSVKARTSTLLSRFDPKAVSRLQTISPVIRADNAISLKTDKVQNGIIDSSPEFKGGNGNQQRPFSSSSPSNLVEAVNLNSSPKCQDDIPTVDLDSSPNESRPSTGAPSWMKTPEKSAASVKSKSPFYDSAKEQPKNEILRISDLSSSEDSDFEVSSLKYNRIKRHSRKSTSSQRSPSAASVSLNPASGITSAVCSPEQSAGKSSQSSPSPRTVHRKNHVPEKKLVATPELKSNPHLEYGSSHQNHSKVDQRVDTSDYSHDIAFANNHDTEECLATWLESLENHPACKKLSNNATSAEVDELLAQSKSCRNIILEKVFAIFVALPDFVSELIPSLRGEAGTLAKLKEFKTKIDMGIKHAEAIRKRKEKSRSSKLQVPTEDKPPAPVIDISDGFDDFDPGDEDMFAESLKDENRSMGIDDDYILAKKISTQWNQAPSTSSATADNPFSRINAAFSSQTGKTALPSQRNSPNIGESSSLCSSQSRLSQLALSPKPPASSSSSLNDPPTYRPVRNDTKNNDAGEFKSANYPHSAELNKVFRQKFGLHRFRPNQMEAINAALLGHDCFILMPTGGGKSLCYQLPAVLVPGVTIVISPLKSLIFDQTEKLKSLDIPAVCLTGELSLNQANEIYYRLTTNRGHDDIKMLFVTPEKISASASLSTVFDNLYQRGLLARFVIDEAHCVSQWGHDFRPDYKKLKSLRDKYPNVPTMALTATATPRVRNDILHQLNLRSTKWFLSSFDRPNLKYEVLEKKGARTIVEITALLKTRFIKDSGIVYCFSRKECDDVAQTFRLNQIKAEAYHAGLSDSERARIQTKWITDKTKVVCATIAFGMGIDKPDVRFVIHYSLPKSIEGYYQEAGRAGRDGEKAQCLLYYSYRDMHRIRKLIDLNSEPGSAEARATHIDNLWKIVSFCENKTECRRSMLLNYFGEKFDRAQCRSRPGTTCDNCLTQDEFNLIDLTSLSKEIVQFVKDKCGNATNSSWSNNFTANHIIDVLKGSEAAKIKSTGHINSSLHGQAKQLSRSDVERLIHKLVLEGFLDEIHVPSRDGIVNAYVKIGHFAPKLLSGQSKVELAMSTARKVTNSTNVASAEVEDNEISEIEDSCYLALLEKVKELALERKVNSNSIMNTEALKSMSKKMPTSEEGMLKIVGVTKANFDKYGQLLINIIEGFAAAKDVILSERAMASIADDHGEEEPEEGPSTSSWLGARTESPYFATASSMMPNKGVKRKASFRAKGNRTKRARKRAPGKSKKGTPKTSPKKSIRSLAKGFIPMPNRR</sequence>
<dbReference type="PROSITE" id="PS51192">
    <property type="entry name" value="HELICASE_ATP_BIND_1"/>
    <property type="match status" value="1"/>
</dbReference>
<dbReference type="InterPro" id="IPR004589">
    <property type="entry name" value="DNA_helicase_ATP-dep_RecQ"/>
</dbReference>